<evidence type="ECO:0000313" key="4">
    <source>
        <dbReference type="Proteomes" id="UP000283295"/>
    </source>
</evidence>
<dbReference type="Proteomes" id="UP000283295">
    <property type="component" value="Unassembled WGS sequence"/>
</dbReference>
<protein>
    <submittedName>
        <fullName evidence="3">Stage II sporulation protein P</fullName>
    </submittedName>
</protein>
<evidence type="ECO:0000256" key="2">
    <source>
        <dbReference type="SAM" id="Phobius"/>
    </source>
</evidence>
<comment type="caution">
    <text evidence="3">The sequence shown here is derived from an EMBL/GenBank/DDBJ whole genome shotgun (WGS) entry which is preliminary data.</text>
</comment>
<dbReference type="Pfam" id="PF07454">
    <property type="entry name" value="SpoIIP"/>
    <property type="match status" value="1"/>
</dbReference>
<dbReference type="InterPro" id="IPR010897">
    <property type="entry name" value="Spore_II_P"/>
</dbReference>
<keyword evidence="2" id="KW-1133">Transmembrane helix</keyword>
<feature type="compositionally biased region" description="Gly residues" evidence="1">
    <location>
        <begin position="96"/>
        <end position="110"/>
    </location>
</feature>
<dbReference type="OrthoDB" id="1633470at2"/>
<name>A0A412IVH6_9FIRM</name>
<reference evidence="3 4" key="1">
    <citation type="submission" date="2018-08" db="EMBL/GenBank/DDBJ databases">
        <title>A genome reference for cultivated species of the human gut microbiota.</title>
        <authorList>
            <person name="Zou Y."/>
            <person name="Xue W."/>
            <person name="Luo G."/>
        </authorList>
    </citation>
    <scope>NUCLEOTIDE SEQUENCE [LARGE SCALE GENOMIC DNA]</scope>
    <source>
        <strain evidence="3 4">AF22-21</strain>
    </source>
</reference>
<evidence type="ECO:0000313" key="3">
    <source>
        <dbReference type="EMBL" id="RGS44068.1"/>
    </source>
</evidence>
<keyword evidence="2" id="KW-0812">Transmembrane</keyword>
<proteinExistence type="predicted"/>
<sequence length="411" mass="45089">MTLFEGCVVMNKKIRDKILYILAWIIMVCAGILIQTGETDRLWQIIYRGVYDNTAGGNAGSVRSGVDTDVEDYVNYWESQVREVCDDGIRDAVKGGGSGALTENGAGGENSSGAESAGETENTDTADDEAVKAAKTQARAERVRGSESTVPVMADISSSYIGMDPDTLLSYCYNATYPKCVKSDELDAEDLLGKDMSLDMSTGGYKVLIYHTHSSEAYADSRSGEVDDTVVGLGQQLADILTDTYGIPVYHDTTPYDMMTGTLDRNASYDYSREGVSEILAEHPEIEVMIDLHRDGVPDDTRLVTEVNGNETAQIMLINGMCRDEEGNDVDYWSNDNKVDNMAFALQTYLAGRGNYGDIMRKIYISTCRYNMDLMPHAMLAEIGAQTNTIEEARNAMEPFAAMLAKVLLEQ</sequence>
<gene>
    <name evidence="3" type="ORF">DWX94_01355</name>
</gene>
<feature type="transmembrane region" description="Helical" evidence="2">
    <location>
        <begin position="18"/>
        <end position="37"/>
    </location>
</feature>
<evidence type="ECO:0000256" key="1">
    <source>
        <dbReference type="SAM" id="MobiDB-lite"/>
    </source>
</evidence>
<accession>A0A412IVH6</accession>
<dbReference type="NCBIfam" id="TIGR02867">
    <property type="entry name" value="spore_II_P"/>
    <property type="match status" value="1"/>
</dbReference>
<organism evidence="3 4">
    <name type="scientific">Coprococcus eutactus</name>
    <dbReference type="NCBI Taxonomy" id="33043"/>
    <lineage>
        <taxon>Bacteria</taxon>
        <taxon>Bacillati</taxon>
        <taxon>Bacillota</taxon>
        <taxon>Clostridia</taxon>
        <taxon>Lachnospirales</taxon>
        <taxon>Lachnospiraceae</taxon>
        <taxon>Coprococcus</taxon>
    </lineage>
</organism>
<feature type="region of interest" description="Disordered" evidence="1">
    <location>
        <begin position="96"/>
        <end position="129"/>
    </location>
</feature>
<dbReference type="EMBL" id="QRVK01000002">
    <property type="protein sequence ID" value="RGS44068.1"/>
    <property type="molecule type" value="Genomic_DNA"/>
</dbReference>
<dbReference type="AlphaFoldDB" id="A0A412IVH6"/>
<feature type="compositionally biased region" description="Low complexity" evidence="1">
    <location>
        <begin position="111"/>
        <end position="120"/>
    </location>
</feature>
<keyword evidence="2" id="KW-0472">Membrane</keyword>